<proteinExistence type="predicted"/>
<dbReference type="OrthoDB" id="5524449at2"/>
<feature type="transmembrane region" description="Helical" evidence="1">
    <location>
        <begin position="153"/>
        <end position="172"/>
    </location>
</feature>
<dbReference type="EMBL" id="CP009048">
    <property type="protein sequence ID" value="AIL61779.1"/>
    <property type="molecule type" value="Genomic_DNA"/>
</dbReference>
<evidence type="ECO:0000313" key="2">
    <source>
        <dbReference type="EMBL" id="AIL61779.1"/>
    </source>
</evidence>
<evidence type="ECO:0000313" key="3">
    <source>
        <dbReference type="Proteomes" id="UP000028931"/>
    </source>
</evidence>
<sequence>MGWEETQGNLPCEHWRWEDLTRRYEIEAMVESVRSDLARFDANKLHGQAAALLFKPMSDCGRRELADYFTESDWQRFTQLAQAIEYQYPELPERLGLKPLDNWRDWLPPESYRGVNVFLWLSLAVCFAAYLFGGTMKRDGIFNPNVAPLLMLGMLWFGTKAYQFWSMLAMAVRSLDVRLSQRLLPRRWYRQGAGLLVLRHVLPSVVPAALAFSASSHVPWMRWASPVVVFFGTLYFTNAALVGGRVPIWTRVLNVIKRQAERLPWHLLKREGIIVVVALLTMGIWVYTQMKPVA</sequence>
<feature type="transmembrane region" description="Helical" evidence="1">
    <location>
        <begin position="193"/>
        <end position="215"/>
    </location>
</feature>
<keyword evidence="1" id="KW-0812">Transmembrane</keyword>
<keyword evidence="1" id="KW-1133">Transmembrane helix</keyword>
<keyword evidence="1" id="KW-0472">Membrane</keyword>
<protein>
    <submittedName>
        <fullName evidence="2">Heat-shock protein</fullName>
    </submittedName>
</protein>
<reference evidence="2 3" key="1">
    <citation type="submission" date="2014-07" db="EMBL/GenBank/DDBJ databases">
        <authorList>
            <person name="Lee K."/>
            <person name="Lim J.Y."/>
            <person name="Hwang I."/>
        </authorList>
    </citation>
    <scope>NUCLEOTIDE SEQUENCE [LARGE SCALE GENOMIC DNA]</scope>
    <source>
        <strain evidence="2 3">KL28</strain>
    </source>
</reference>
<dbReference type="AlphaFoldDB" id="A0A077FD47"/>
<feature type="transmembrane region" description="Helical" evidence="1">
    <location>
        <begin position="267"/>
        <end position="288"/>
    </location>
</feature>
<feature type="transmembrane region" description="Helical" evidence="1">
    <location>
        <begin position="114"/>
        <end position="133"/>
    </location>
</feature>
<feature type="transmembrane region" description="Helical" evidence="1">
    <location>
        <begin position="227"/>
        <end position="246"/>
    </location>
</feature>
<dbReference type="HOGENOM" id="CLU_946167_0_0_6"/>
<dbReference type="RefSeq" id="WP_051939357.1">
    <property type="nucleotide sequence ID" value="NZ_CP009048.1"/>
</dbReference>
<evidence type="ECO:0000256" key="1">
    <source>
        <dbReference type="SAM" id="Phobius"/>
    </source>
</evidence>
<name>A0A077FD47_9PSED</name>
<gene>
    <name evidence="2" type="ORF">PSAKL28_25820</name>
</gene>
<dbReference type="KEGG" id="palk:PSAKL28_25820"/>
<accession>A0A077FD47</accession>
<organism evidence="2 3">
    <name type="scientific">Pseudomonas alkylphenolica</name>
    <dbReference type="NCBI Taxonomy" id="237609"/>
    <lineage>
        <taxon>Bacteria</taxon>
        <taxon>Pseudomonadati</taxon>
        <taxon>Pseudomonadota</taxon>
        <taxon>Gammaproteobacteria</taxon>
        <taxon>Pseudomonadales</taxon>
        <taxon>Pseudomonadaceae</taxon>
        <taxon>Pseudomonas</taxon>
    </lineage>
</organism>
<dbReference type="Proteomes" id="UP000028931">
    <property type="component" value="Chromosome"/>
</dbReference>